<gene>
    <name evidence="2" type="ORF">ABIG07_007404</name>
</gene>
<keyword evidence="3" id="KW-1185">Reference proteome</keyword>
<evidence type="ECO:0000313" key="2">
    <source>
        <dbReference type="EMBL" id="MEY9458456.1"/>
    </source>
</evidence>
<dbReference type="EMBL" id="JBGBZJ010000003">
    <property type="protein sequence ID" value="MEY9458456.1"/>
    <property type="molecule type" value="Genomic_DNA"/>
</dbReference>
<comment type="caution">
    <text evidence="2">The sequence shown here is derived from an EMBL/GenBank/DDBJ whole genome shotgun (WGS) entry which is preliminary data.</text>
</comment>
<proteinExistence type="predicted"/>
<organism evidence="2 3">
    <name type="scientific">Bradyrhizobium ottawaense</name>
    <dbReference type="NCBI Taxonomy" id="931866"/>
    <lineage>
        <taxon>Bacteria</taxon>
        <taxon>Pseudomonadati</taxon>
        <taxon>Pseudomonadota</taxon>
        <taxon>Alphaproteobacteria</taxon>
        <taxon>Hyphomicrobiales</taxon>
        <taxon>Nitrobacteraceae</taxon>
        <taxon>Bradyrhizobium</taxon>
    </lineage>
</organism>
<accession>A0ABV4G3I9</accession>
<protein>
    <submittedName>
        <fullName evidence="2">Uncharacterized protein</fullName>
    </submittedName>
</protein>
<evidence type="ECO:0000256" key="1">
    <source>
        <dbReference type="SAM" id="MobiDB-lite"/>
    </source>
</evidence>
<sequence>MVEPGQPLQHGPFQDHAEDADDHGCDQQRPPVVDAAEAQQEISNEGAHHVERAMGEIDDVEHAENHGKPETEQRVERAVDQSHQ</sequence>
<feature type="region of interest" description="Disordered" evidence="1">
    <location>
        <begin position="1"/>
        <end position="84"/>
    </location>
</feature>
<evidence type="ECO:0000313" key="3">
    <source>
        <dbReference type="Proteomes" id="UP001565369"/>
    </source>
</evidence>
<reference evidence="2 3" key="1">
    <citation type="submission" date="2024-07" db="EMBL/GenBank/DDBJ databases">
        <title>Genomic Encyclopedia of Type Strains, Phase V (KMG-V): Genome sequencing to study the core and pangenomes of soil and plant-associated prokaryotes.</title>
        <authorList>
            <person name="Whitman W."/>
        </authorList>
    </citation>
    <scope>NUCLEOTIDE SEQUENCE [LARGE SCALE GENOMIC DNA]</scope>
    <source>
        <strain evidence="2 3">USDA 152</strain>
    </source>
</reference>
<feature type="compositionally biased region" description="Basic and acidic residues" evidence="1">
    <location>
        <begin position="13"/>
        <end position="26"/>
    </location>
</feature>
<dbReference type="Proteomes" id="UP001565369">
    <property type="component" value="Unassembled WGS sequence"/>
</dbReference>
<name>A0ABV4G3I9_9BRAD</name>
<feature type="compositionally biased region" description="Basic and acidic residues" evidence="1">
    <location>
        <begin position="46"/>
        <end position="84"/>
    </location>
</feature>